<dbReference type="InterPro" id="IPR014747">
    <property type="entry name" value="Bac_photo_RC_H_C"/>
</dbReference>
<comment type="caution">
    <text evidence="2">The sequence shown here is derived from an EMBL/GenBank/DDBJ whole genome shotgun (WGS) entry which is preliminary data.</text>
</comment>
<dbReference type="SUPFAM" id="SSF50346">
    <property type="entry name" value="PRC-barrel domain"/>
    <property type="match status" value="1"/>
</dbReference>
<feature type="domain" description="PRC-barrel" evidence="1">
    <location>
        <begin position="28"/>
        <end position="96"/>
    </location>
</feature>
<proteinExistence type="predicted"/>
<evidence type="ECO:0000259" key="1">
    <source>
        <dbReference type="Pfam" id="PF05239"/>
    </source>
</evidence>
<name>A0ABW3ATD2_9SPHI</name>
<organism evidence="2 3">
    <name type="scientific">Mucilaginibacter litoreus</name>
    <dbReference type="NCBI Taxonomy" id="1048221"/>
    <lineage>
        <taxon>Bacteria</taxon>
        <taxon>Pseudomonadati</taxon>
        <taxon>Bacteroidota</taxon>
        <taxon>Sphingobacteriia</taxon>
        <taxon>Sphingobacteriales</taxon>
        <taxon>Sphingobacteriaceae</taxon>
        <taxon>Mucilaginibacter</taxon>
    </lineage>
</organism>
<dbReference type="EMBL" id="JBHTHZ010000005">
    <property type="protein sequence ID" value="MFD0794105.1"/>
    <property type="molecule type" value="Genomic_DNA"/>
</dbReference>
<dbReference type="InterPro" id="IPR027275">
    <property type="entry name" value="PRC-brl_dom"/>
</dbReference>
<sequence length="153" mass="17598">MNFADNSGDYSHLEELSDSDFEIVDDQPDILGWDIHDTHQNKIGEVYELLFNPETRKVRYIILDMENNDVNLEEGRLIIPIDIAEFDTDKDIVKLPGVSTTTLDYLPIYERGREINKDTDDDIRSALDIPERDAPIPPGSLNVAQTKFYKKKI</sequence>
<evidence type="ECO:0000313" key="2">
    <source>
        <dbReference type="EMBL" id="MFD0794105.1"/>
    </source>
</evidence>
<reference evidence="3" key="1">
    <citation type="journal article" date="2019" name="Int. J. Syst. Evol. Microbiol.">
        <title>The Global Catalogue of Microorganisms (GCM) 10K type strain sequencing project: providing services to taxonomists for standard genome sequencing and annotation.</title>
        <authorList>
            <consortium name="The Broad Institute Genomics Platform"/>
            <consortium name="The Broad Institute Genome Sequencing Center for Infectious Disease"/>
            <person name="Wu L."/>
            <person name="Ma J."/>
        </authorList>
    </citation>
    <scope>NUCLEOTIDE SEQUENCE [LARGE SCALE GENOMIC DNA]</scope>
    <source>
        <strain evidence="3">CCUG 61484</strain>
    </source>
</reference>
<evidence type="ECO:0000313" key="3">
    <source>
        <dbReference type="Proteomes" id="UP001597010"/>
    </source>
</evidence>
<accession>A0ABW3ATD2</accession>
<dbReference type="RefSeq" id="WP_377114910.1">
    <property type="nucleotide sequence ID" value="NZ_JBHTHZ010000005.1"/>
</dbReference>
<dbReference type="Pfam" id="PF05239">
    <property type="entry name" value="PRC"/>
    <property type="match status" value="1"/>
</dbReference>
<gene>
    <name evidence="2" type="ORF">ACFQZX_10790</name>
</gene>
<dbReference type="Proteomes" id="UP001597010">
    <property type="component" value="Unassembled WGS sequence"/>
</dbReference>
<dbReference type="Gene3D" id="3.90.50.10">
    <property type="entry name" value="Photosynthetic Reaction Center, subunit H, domain 2"/>
    <property type="match status" value="1"/>
</dbReference>
<dbReference type="InterPro" id="IPR011033">
    <property type="entry name" value="PRC_barrel-like_sf"/>
</dbReference>
<protein>
    <submittedName>
        <fullName evidence="2">PRC-barrel domain-containing protein</fullName>
    </submittedName>
</protein>
<keyword evidence="3" id="KW-1185">Reference proteome</keyword>